<dbReference type="PANTHER" id="PTHR14237:SF19">
    <property type="entry name" value="MITOCHONDRIAL AMIDOXIME REDUCING COMPONENT 1"/>
    <property type="match status" value="1"/>
</dbReference>
<sequence>MTTPTLCAIHVFPIKSCAAWIRDEAEVEPRGLAGDRRWMVADANGRFLTARQHPRLTLVNARDDGDALVLSAPRMPSLRLSPPQSEARIETTVWKSTVQAQVADAAADAWISAFLGLPARFVHMDAACVRAVSPDYGQPGDEVSFADGYPLLLISQAALDALNARLERPVPMLRFRPNLVVAGTGPHAEDDWKRIRIGAIEFDVVKPCTRCVFTTVDYERGEFDPAGEPLRTLARYRRTPQGVTFGQNLIPRGSGTLRVGDAVEVLRAA</sequence>
<dbReference type="SUPFAM" id="SSF141673">
    <property type="entry name" value="MOSC N-terminal domain-like"/>
    <property type="match status" value="1"/>
</dbReference>
<dbReference type="SUPFAM" id="SSF50800">
    <property type="entry name" value="PK beta-barrel domain-like"/>
    <property type="match status" value="1"/>
</dbReference>
<proteinExistence type="predicted"/>
<dbReference type="EMBL" id="JBHSHD010000013">
    <property type="protein sequence ID" value="MFC4822028.1"/>
    <property type="molecule type" value="Genomic_DNA"/>
</dbReference>
<name>A0ABV9QZ49_9GAMM</name>
<keyword evidence="3" id="KW-1185">Reference proteome</keyword>
<comment type="caution">
    <text evidence="2">The sequence shown here is derived from an EMBL/GenBank/DDBJ whole genome shotgun (WGS) entry which is preliminary data.</text>
</comment>
<organism evidence="2 3">
    <name type="scientific">Dokdonella ginsengisoli</name>
    <dbReference type="NCBI Taxonomy" id="363846"/>
    <lineage>
        <taxon>Bacteria</taxon>
        <taxon>Pseudomonadati</taxon>
        <taxon>Pseudomonadota</taxon>
        <taxon>Gammaproteobacteria</taxon>
        <taxon>Lysobacterales</taxon>
        <taxon>Rhodanobacteraceae</taxon>
        <taxon>Dokdonella</taxon>
    </lineage>
</organism>
<dbReference type="Pfam" id="PF03476">
    <property type="entry name" value="MOSC_N"/>
    <property type="match status" value="1"/>
</dbReference>
<dbReference type="InterPro" id="IPR005302">
    <property type="entry name" value="MoCF_Sase_C"/>
</dbReference>
<dbReference type="PANTHER" id="PTHR14237">
    <property type="entry name" value="MOLYBDOPTERIN COFACTOR SULFURASE MOSC"/>
    <property type="match status" value="1"/>
</dbReference>
<reference evidence="3" key="1">
    <citation type="journal article" date="2019" name="Int. J. Syst. Evol. Microbiol.">
        <title>The Global Catalogue of Microorganisms (GCM) 10K type strain sequencing project: providing services to taxonomists for standard genome sequencing and annotation.</title>
        <authorList>
            <consortium name="The Broad Institute Genomics Platform"/>
            <consortium name="The Broad Institute Genome Sequencing Center for Infectious Disease"/>
            <person name="Wu L."/>
            <person name="Ma J."/>
        </authorList>
    </citation>
    <scope>NUCLEOTIDE SEQUENCE [LARGE SCALE GENOMIC DNA]</scope>
    <source>
        <strain evidence="3">CCUG 30340</strain>
    </source>
</reference>
<dbReference type="PROSITE" id="PS51340">
    <property type="entry name" value="MOSC"/>
    <property type="match status" value="1"/>
</dbReference>
<dbReference type="InterPro" id="IPR005303">
    <property type="entry name" value="MOCOS_middle"/>
</dbReference>
<dbReference type="InterPro" id="IPR011037">
    <property type="entry name" value="Pyrv_Knase-like_insert_dom_sf"/>
</dbReference>
<dbReference type="Proteomes" id="UP001595886">
    <property type="component" value="Unassembled WGS sequence"/>
</dbReference>
<gene>
    <name evidence="2" type="ORF">ACFO6Q_17015</name>
</gene>
<evidence type="ECO:0000313" key="2">
    <source>
        <dbReference type="EMBL" id="MFC4822028.1"/>
    </source>
</evidence>
<evidence type="ECO:0000313" key="3">
    <source>
        <dbReference type="Proteomes" id="UP001595886"/>
    </source>
</evidence>
<feature type="domain" description="MOSC" evidence="1">
    <location>
        <begin position="125"/>
        <end position="266"/>
    </location>
</feature>
<dbReference type="Pfam" id="PF03473">
    <property type="entry name" value="MOSC"/>
    <property type="match status" value="1"/>
</dbReference>
<accession>A0ABV9QZ49</accession>
<dbReference type="RefSeq" id="WP_380022310.1">
    <property type="nucleotide sequence ID" value="NZ_JBHSHD010000013.1"/>
</dbReference>
<evidence type="ECO:0000259" key="1">
    <source>
        <dbReference type="PROSITE" id="PS51340"/>
    </source>
</evidence>
<protein>
    <submittedName>
        <fullName evidence="2">MOSC domain-containing protein</fullName>
    </submittedName>
</protein>